<dbReference type="AlphaFoldDB" id="A0AAN7H172"/>
<keyword evidence="4" id="KW-1185">Reference proteome</keyword>
<dbReference type="InterPro" id="IPR002110">
    <property type="entry name" value="Ankyrin_rpt"/>
</dbReference>
<evidence type="ECO:0000313" key="3">
    <source>
        <dbReference type="EMBL" id="KAK4228963.1"/>
    </source>
</evidence>
<organism evidence="3 4">
    <name type="scientific">Podospora fimiseda</name>
    <dbReference type="NCBI Taxonomy" id="252190"/>
    <lineage>
        <taxon>Eukaryota</taxon>
        <taxon>Fungi</taxon>
        <taxon>Dikarya</taxon>
        <taxon>Ascomycota</taxon>
        <taxon>Pezizomycotina</taxon>
        <taxon>Sordariomycetes</taxon>
        <taxon>Sordariomycetidae</taxon>
        <taxon>Sordariales</taxon>
        <taxon>Podosporaceae</taxon>
        <taxon>Podospora</taxon>
    </lineage>
</organism>
<keyword evidence="2" id="KW-0040">ANK repeat</keyword>
<name>A0AAN7H172_9PEZI</name>
<gene>
    <name evidence="3" type="ORF">QBC38DRAFT_473876</name>
</gene>
<dbReference type="PANTHER" id="PTHR24198:SF165">
    <property type="entry name" value="ANKYRIN REPEAT-CONTAINING PROTEIN-RELATED"/>
    <property type="match status" value="1"/>
</dbReference>
<sequence length="369" mass="41435">MLLLLKVMKPINDASITTTKMRRILKLALERSYLKVADYLLRRNLIQVSPEELLSVVRGNKSELVSLLLQHGADANAVADPLSGPPIHHAVALLNRRLVELLLDEGNPKSKANINQTGGYYWSVLHACLAPCPEPCFEPFSNIEEAQRDMFDFLLERGASIADSAGPWGTVLHKTVCTAPRPLIEHILAKADGKLSFKSEDEEGRLPGHFVASFNRVELIDLFLPDDETFLRRDKQGRTPIHITAAGGLGALHMLRIILDKFGVDILLKTDDDGRNIFHWVCRQNDRRVFEMVLERVSEKPGLKQKLFTTRERCNGWYAWDIAKRHSNERFLPLLERPAGGNMIVAASGDWPSLYSDCDSCFGVSCVPF</sequence>
<accession>A0AAN7H172</accession>
<dbReference type="Gene3D" id="1.25.40.20">
    <property type="entry name" value="Ankyrin repeat-containing domain"/>
    <property type="match status" value="1"/>
</dbReference>
<dbReference type="EMBL" id="MU865313">
    <property type="protein sequence ID" value="KAK4228963.1"/>
    <property type="molecule type" value="Genomic_DNA"/>
</dbReference>
<comment type="caution">
    <text evidence="3">The sequence shown here is derived from an EMBL/GenBank/DDBJ whole genome shotgun (WGS) entry which is preliminary data.</text>
</comment>
<dbReference type="SMART" id="SM00248">
    <property type="entry name" value="ANK"/>
    <property type="match status" value="5"/>
</dbReference>
<reference evidence="3" key="1">
    <citation type="journal article" date="2023" name="Mol. Phylogenet. Evol.">
        <title>Genome-scale phylogeny and comparative genomics of the fungal order Sordariales.</title>
        <authorList>
            <person name="Hensen N."/>
            <person name="Bonometti L."/>
            <person name="Westerberg I."/>
            <person name="Brannstrom I.O."/>
            <person name="Guillou S."/>
            <person name="Cros-Aarteil S."/>
            <person name="Calhoun S."/>
            <person name="Haridas S."/>
            <person name="Kuo A."/>
            <person name="Mondo S."/>
            <person name="Pangilinan J."/>
            <person name="Riley R."/>
            <person name="LaButti K."/>
            <person name="Andreopoulos B."/>
            <person name="Lipzen A."/>
            <person name="Chen C."/>
            <person name="Yan M."/>
            <person name="Daum C."/>
            <person name="Ng V."/>
            <person name="Clum A."/>
            <person name="Steindorff A."/>
            <person name="Ohm R.A."/>
            <person name="Martin F."/>
            <person name="Silar P."/>
            <person name="Natvig D.O."/>
            <person name="Lalanne C."/>
            <person name="Gautier V."/>
            <person name="Ament-Velasquez S.L."/>
            <person name="Kruys A."/>
            <person name="Hutchinson M.I."/>
            <person name="Powell A.J."/>
            <person name="Barry K."/>
            <person name="Miller A.N."/>
            <person name="Grigoriev I.V."/>
            <person name="Debuchy R."/>
            <person name="Gladieux P."/>
            <person name="Hiltunen Thoren M."/>
            <person name="Johannesson H."/>
        </authorList>
    </citation>
    <scope>NUCLEOTIDE SEQUENCE</scope>
    <source>
        <strain evidence="3">CBS 990.96</strain>
    </source>
</reference>
<evidence type="ECO:0008006" key="5">
    <source>
        <dbReference type="Google" id="ProtNLM"/>
    </source>
</evidence>
<evidence type="ECO:0000313" key="4">
    <source>
        <dbReference type="Proteomes" id="UP001301958"/>
    </source>
</evidence>
<protein>
    <recommendedName>
        <fullName evidence="5">Ankyrin</fullName>
    </recommendedName>
</protein>
<evidence type="ECO:0000256" key="1">
    <source>
        <dbReference type="ARBA" id="ARBA00022737"/>
    </source>
</evidence>
<dbReference type="Proteomes" id="UP001301958">
    <property type="component" value="Unassembled WGS sequence"/>
</dbReference>
<proteinExistence type="predicted"/>
<dbReference type="SUPFAM" id="SSF48403">
    <property type="entry name" value="Ankyrin repeat"/>
    <property type="match status" value="1"/>
</dbReference>
<dbReference type="PANTHER" id="PTHR24198">
    <property type="entry name" value="ANKYRIN REPEAT AND PROTEIN KINASE DOMAIN-CONTAINING PROTEIN"/>
    <property type="match status" value="1"/>
</dbReference>
<evidence type="ECO:0000256" key="2">
    <source>
        <dbReference type="ARBA" id="ARBA00023043"/>
    </source>
</evidence>
<reference evidence="3" key="2">
    <citation type="submission" date="2023-05" db="EMBL/GenBank/DDBJ databases">
        <authorList>
            <consortium name="Lawrence Berkeley National Laboratory"/>
            <person name="Steindorff A."/>
            <person name="Hensen N."/>
            <person name="Bonometti L."/>
            <person name="Westerberg I."/>
            <person name="Brannstrom I.O."/>
            <person name="Guillou S."/>
            <person name="Cros-Aarteil S."/>
            <person name="Calhoun S."/>
            <person name="Haridas S."/>
            <person name="Kuo A."/>
            <person name="Mondo S."/>
            <person name="Pangilinan J."/>
            <person name="Riley R."/>
            <person name="Labutti K."/>
            <person name="Andreopoulos B."/>
            <person name="Lipzen A."/>
            <person name="Chen C."/>
            <person name="Yanf M."/>
            <person name="Daum C."/>
            <person name="Ng V."/>
            <person name="Clum A."/>
            <person name="Ohm R."/>
            <person name="Martin F."/>
            <person name="Silar P."/>
            <person name="Natvig D."/>
            <person name="Lalanne C."/>
            <person name="Gautier V."/>
            <person name="Ament-Velasquez S.L."/>
            <person name="Kruys A."/>
            <person name="Hutchinson M.I."/>
            <person name="Powell A.J."/>
            <person name="Barry K."/>
            <person name="Miller A.N."/>
            <person name="Grigoriev I.V."/>
            <person name="Debuchy R."/>
            <person name="Gladieux P."/>
            <person name="Thoren M.H."/>
            <person name="Johannesson H."/>
        </authorList>
    </citation>
    <scope>NUCLEOTIDE SEQUENCE</scope>
    <source>
        <strain evidence="3">CBS 990.96</strain>
    </source>
</reference>
<keyword evidence="1" id="KW-0677">Repeat</keyword>
<dbReference type="InterPro" id="IPR036770">
    <property type="entry name" value="Ankyrin_rpt-contain_sf"/>
</dbReference>